<keyword evidence="4" id="KW-0106">Calcium</keyword>
<keyword evidence="6" id="KW-0472">Membrane</keyword>
<dbReference type="InterPro" id="IPR053180">
    <property type="entry name" value="Ca-binding_acidic-repeat"/>
</dbReference>
<feature type="compositionally biased region" description="Basic and acidic residues" evidence="5">
    <location>
        <begin position="156"/>
        <end position="172"/>
    </location>
</feature>
<reference evidence="7 8" key="1">
    <citation type="submission" date="2019-01" db="EMBL/GenBank/DDBJ databases">
        <title>Novel species of Nocardioides.</title>
        <authorList>
            <person name="Liu Q."/>
            <person name="Xin Y.-H."/>
        </authorList>
    </citation>
    <scope>NUCLEOTIDE SEQUENCE [LARGE SCALE GENOMIC DNA]</scope>
    <source>
        <strain evidence="7 8">CGMCC 4.6875</strain>
    </source>
</reference>
<keyword evidence="8" id="KW-1185">Reference proteome</keyword>
<keyword evidence="2" id="KW-0964">Secreted</keyword>
<dbReference type="PANTHER" id="PTHR37467:SF1">
    <property type="entry name" value="EXPORTED CALCIUM-BINDING GLYCOPROTEIN"/>
    <property type="match status" value="1"/>
</dbReference>
<dbReference type="CDD" id="cd20742">
    <property type="entry name" value="FIX_vWA-like"/>
    <property type="match status" value="1"/>
</dbReference>
<evidence type="ECO:0000256" key="3">
    <source>
        <dbReference type="ARBA" id="ARBA00022729"/>
    </source>
</evidence>
<evidence type="ECO:0000256" key="4">
    <source>
        <dbReference type="ARBA" id="ARBA00022837"/>
    </source>
</evidence>
<evidence type="ECO:0000256" key="6">
    <source>
        <dbReference type="SAM" id="Phobius"/>
    </source>
</evidence>
<keyword evidence="3" id="KW-0732">Signal</keyword>
<dbReference type="InterPro" id="IPR059100">
    <property type="entry name" value="TSP3_bac"/>
</dbReference>
<feature type="region of interest" description="Disordered" evidence="5">
    <location>
        <begin position="130"/>
        <end position="209"/>
    </location>
</feature>
<protein>
    <submittedName>
        <fullName evidence="7">Uncharacterized protein</fullName>
    </submittedName>
</protein>
<name>A0A4V1RM64_9ACTN</name>
<comment type="caution">
    <text evidence="7">The sequence shown here is derived from an EMBL/GenBank/DDBJ whole genome shotgun (WGS) entry which is preliminary data.</text>
</comment>
<evidence type="ECO:0000256" key="1">
    <source>
        <dbReference type="ARBA" id="ARBA00004613"/>
    </source>
</evidence>
<proteinExistence type="predicted"/>
<dbReference type="AlphaFoldDB" id="A0A4V1RM64"/>
<evidence type="ECO:0000313" key="8">
    <source>
        <dbReference type="Proteomes" id="UP000293291"/>
    </source>
</evidence>
<feature type="compositionally biased region" description="Acidic residues" evidence="5">
    <location>
        <begin position="90"/>
        <end position="100"/>
    </location>
</feature>
<comment type="subcellular location">
    <subcellularLocation>
        <location evidence="1">Secreted</location>
    </subcellularLocation>
</comment>
<dbReference type="PANTHER" id="PTHR37467">
    <property type="entry name" value="EXPORTED CALCIUM-BINDING GLYCOPROTEIN-RELATED"/>
    <property type="match status" value="1"/>
</dbReference>
<dbReference type="Proteomes" id="UP000293291">
    <property type="component" value="Unassembled WGS sequence"/>
</dbReference>
<organism evidence="7 8">
    <name type="scientific">Nocardioides ganghwensis</name>
    <dbReference type="NCBI Taxonomy" id="252230"/>
    <lineage>
        <taxon>Bacteria</taxon>
        <taxon>Bacillati</taxon>
        <taxon>Actinomycetota</taxon>
        <taxon>Actinomycetes</taxon>
        <taxon>Propionibacteriales</taxon>
        <taxon>Nocardioidaceae</taxon>
        <taxon>Nocardioides</taxon>
    </lineage>
</organism>
<evidence type="ECO:0000256" key="5">
    <source>
        <dbReference type="SAM" id="MobiDB-lite"/>
    </source>
</evidence>
<dbReference type="RefSeq" id="WP_129456277.1">
    <property type="nucleotide sequence ID" value="NZ_JACXYX010000018.1"/>
</dbReference>
<evidence type="ECO:0000313" key="7">
    <source>
        <dbReference type="EMBL" id="RYB99429.1"/>
    </source>
</evidence>
<accession>A0A4V1RM64</accession>
<evidence type="ECO:0000256" key="2">
    <source>
        <dbReference type="ARBA" id="ARBA00022525"/>
    </source>
</evidence>
<feature type="transmembrane region" description="Helical" evidence="6">
    <location>
        <begin position="32"/>
        <end position="53"/>
    </location>
</feature>
<feature type="region of interest" description="Disordered" evidence="5">
    <location>
        <begin position="84"/>
        <end position="110"/>
    </location>
</feature>
<keyword evidence="6" id="KW-1133">Transmembrane helix</keyword>
<dbReference type="Pfam" id="PF18884">
    <property type="entry name" value="TSP3_bac"/>
    <property type="match status" value="3"/>
</dbReference>
<keyword evidence="6" id="KW-0812">Transmembrane</keyword>
<dbReference type="OrthoDB" id="4428070at2"/>
<gene>
    <name evidence="7" type="ORF">EUA07_16525</name>
</gene>
<sequence>MRNDGPLHDDPEIAALVARREELRRRVRRRRWWRITAFTAALVIGLAAVRGVWVSRDSDGDGITDCQERAGLRLGAGGAVVVTDPRDVETDSDGVPDGEEVPPSRAGGLTKSVADSFWSCSPRTFAALADPTASDSDEDGLPDPVELSEGSNPFRGDSDRDGLADVAEREWGSDPNAADTDGDGRKDGDDADEELSPVLADEPRDEGRWSDEFAEGAWYGEFREIDSVPQLLGAVSGGASSTVPYAGWITGTLADSRDIVANAVHGRWGDAGASGMGLVPYVGDTAKAVKVVSNFARAKPALVRTVVKSIATWDKMPQDAQMALLGATDKASIETLVDHKLSDGQIVKLAKRGALLATVASNLDRHGDQVIAGISAAFADDDGFVLSLEAAEEALRAEVSVEGDAAAKAVYVDQLPAQFRGGRYFSACTRCDEGATPGTSILHVAKLGTQPFNATVSGQVDKDAYLVRRGYTIEWHFFAGPTGLDVDAELTGALDKAGITYRLHLPR</sequence>
<dbReference type="EMBL" id="SDWU01000019">
    <property type="protein sequence ID" value="RYB99429.1"/>
    <property type="molecule type" value="Genomic_DNA"/>
</dbReference>